<evidence type="ECO:0000313" key="14">
    <source>
        <dbReference type="EMBL" id="KAK6158987.1"/>
    </source>
</evidence>
<evidence type="ECO:0000256" key="1">
    <source>
        <dbReference type="ARBA" id="ARBA00004888"/>
    </source>
</evidence>
<evidence type="ECO:0000259" key="12">
    <source>
        <dbReference type="Pfam" id="PF00349"/>
    </source>
</evidence>
<dbReference type="InterPro" id="IPR022672">
    <property type="entry name" value="Hexokinase_N"/>
</dbReference>
<dbReference type="EC" id="2.7.1.-" evidence="11"/>
<feature type="domain" description="Hexokinase N-terminal" evidence="12">
    <location>
        <begin position="14"/>
        <end position="212"/>
    </location>
</feature>
<sequence length="469" mass="51101">MKSSGRWAKAEAILRELEENCGAHTAKLRQVADAMTVEMHAGLASEGGSKLKMLISYVDNLPTGDEKGLFYALDLGGTNFRVMRVQLGGKESMIKQEFEEVSIPPHLMVGSSHELFDFIAAALAKFVATEGEGFHLPAGRQREIGFTFSFPVRQLSLASGTLIKWTKGFLIEDAVGEDVVGELTKAMERVGLDMRVTALVNDTVGTLAGGRYDNPDVVAAVILGTGTNAAYVERAHAIPKWQGLLPKSGEMVINMEWGNFRSSHLPLTEYDQSLDAESLNPGEQIFEKIISGMYLGEIVRRVLCKMAEEADFFGNDIPPKLKIPFILRTPDMSAMHHDTSSDLKVVGSKLKDILEVPNSSLKMRKMIVELCDIVASRGARLAAAGILGILKKLGRDTVKEGEKQKSVIALDGGLFEHYTKFRNCMESTLNELLGEVTETVIVKHSNDGSGIGAALLAASHSQYLEVEDS</sequence>
<dbReference type="SUPFAM" id="SSF53067">
    <property type="entry name" value="Actin-like ATPase domain"/>
    <property type="match status" value="2"/>
</dbReference>
<dbReference type="InterPro" id="IPR001312">
    <property type="entry name" value="Hexokinase"/>
</dbReference>
<evidence type="ECO:0000313" key="15">
    <source>
        <dbReference type="Proteomes" id="UP001318860"/>
    </source>
</evidence>
<keyword evidence="8 11" id="KW-0324">Glycolysis</keyword>
<dbReference type="PRINTS" id="PR00475">
    <property type="entry name" value="HEXOKINASE"/>
</dbReference>
<keyword evidence="6 11" id="KW-0418">Kinase</keyword>
<dbReference type="PANTHER" id="PTHR19443">
    <property type="entry name" value="HEXOKINASE"/>
    <property type="match status" value="1"/>
</dbReference>
<dbReference type="Gene3D" id="3.40.367.20">
    <property type="match status" value="1"/>
</dbReference>
<comment type="similarity">
    <text evidence="3 11">Belongs to the hexokinase family.</text>
</comment>
<dbReference type="Gene3D" id="3.30.420.40">
    <property type="match status" value="1"/>
</dbReference>
<evidence type="ECO:0000256" key="9">
    <source>
        <dbReference type="ARBA" id="ARBA00044613"/>
    </source>
</evidence>
<dbReference type="Pfam" id="PF00349">
    <property type="entry name" value="Hexokinase_1"/>
    <property type="match status" value="1"/>
</dbReference>
<evidence type="ECO:0000256" key="5">
    <source>
        <dbReference type="ARBA" id="ARBA00022741"/>
    </source>
</evidence>
<comment type="caution">
    <text evidence="14">The sequence shown here is derived from an EMBL/GenBank/DDBJ whole genome shotgun (WGS) entry which is preliminary data.</text>
</comment>
<dbReference type="InterPro" id="IPR043129">
    <property type="entry name" value="ATPase_NBD"/>
</dbReference>
<evidence type="ECO:0000256" key="11">
    <source>
        <dbReference type="RuleBase" id="RU362007"/>
    </source>
</evidence>
<comment type="catalytic activity">
    <reaction evidence="10">
        <text>D-fructose + ATP = D-fructose 6-phosphate + ADP + H(+)</text>
        <dbReference type="Rhea" id="RHEA:16125"/>
        <dbReference type="ChEBI" id="CHEBI:15378"/>
        <dbReference type="ChEBI" id="CHEBI:30616"/>
        <dbReference type="ChEBI" id="CHEBI:37721"/>
        <dbReference type="ChEBI" id="CHEBI:61527"/>
        <dbReference type="ChEBI" id="CHEBI:456216"/>
        <dbReference type="EC" id="2.7.1.1"/>
    </reaction>
    <physiologicalReaction direction="left-to-right" evidence="10">
        <dbReference type="Rhea" id="RHEA:16126"/>
    </physiologicalReaction>
</comment>
<evidence type="ECO:0000256" key="6">
    <source>
        <dbReference type="ARBA" id="ARBA00022777"/>
    </source>
</evidence>
<evidence type="ECO:0000256" key="2">
    <source>
        <dbReference type="ARBA" id="ARBA00005028"/>
    </source>
</evidence>
<keyword evidence="15" id="KW-1185">Reference proteome</keyword>
<organism evidence="14 15">
    <name type="scientific">Rehmannia glutinosa</name>
    <name type="common">Chinese foxglove</name>
    <dbReference type="NCBI Taxonomy" id="99300"/>
    <lineage>
        <taxon>Eukaryota</taxon>
        <taxon>Viridiplantae</taxon>
        <taxon>Streptophyta</taxon>
        <taxon>Embryophyta</taxon>
        <taxon>Tracheophyta</taxon>
        <taxon>Spermatophyta</taxon>
        <taxon>Magnoliopsida</taxon>
        <taxon>eudicotyledons</taxon>
        <taxon>Gunneridae</taxon>
        <taxon>Pentapetalae</taxon>
        <taxon>asterids</taxon>
        <taxon>lamiids</taxon>
        <taxon>Lamiales</taxon>
        <taxon>Orobanchaceae</taxon>
        <taxon>Rehmannieae</taxon>
        <taxon>Rehmannia</taxon>
    </lineage>
</organism>
<dbReference type="Proteomes" id="UP001318860">
    <property type="component" value="Unassembled WGS sequence"/>
</dbReference>
<keyword evidence="7 11" id="KW-0067">ATP-binding</keyword>
<dbReference type="EMBL" id="JABTTQ020000004">
    <property type="protein sequence ID" value="KAK6158987.1"/>
    <property type="molecule type" value="Genomic_DNA"/>
</dbReference>
<dbReference type="InterPro" id="IPR022673">
    <property type="entry name" value="Hexokinase_C"/>
</dbReference>
<comment type="pathway">
    <text evidence="2">Carbohydrate metabolism; hexose metabolism.</text>
</comment>
<evidence type="ECO:0000256" key="8">
    <source>
        <dbReference type="ARBA" id="ARBA00023152"/>
    </source>
</evidence>
<evidence type="ECO:0000256" key="10">
    <source>
        <dbReference type="ARBA" id="ARBA00047905"/>
    </source>
</evidence>
<proteinExistence type="inferred from homology"/>
<keyword evidence="4 11" id="KW-0808">Transferase</keyword>
<name>A0ABR0XIG8_REHGL</name>
<comment type="catalytic activity">
    <reaction evidence="9">
        <text>a D-hexose + ATP = a D-hexose 6-phosphate + ADP + H(+)</text>
        <dbReference type="Rhea" id="RHEA:22740"/>
        <dbReference type="ChEBI" id="CHEBI:4194"/>
        <dbReference type="ChEBI" id="CHEBI:15378"/>
        <dbReference type="ChEBI" id="CHEBI:30616"/>
        <dbReference type="ChEBI" id="CHEBI:229467"/>
        <dbReference type="ChEBI" id="CHEBI:456216"/>
        <dbReference type="EC" id="2.7.1.1"/>
    </reaction>
    <physiologicalReaction direction="left-to-right" evidence="9">
        <dbReference type="Rhea" id="RHEA:22741"/>
    </physiologicalReaction>
</comment>
<comment type="pathway">
    <text evidence="1">Carbohydrate degradation; glycolysis; D-glyceraldehyde 3-phosphate and glycerone phosphate from D-glucose: step 1/4.</text>
</comment>
<evidence type="ECO:0000259" key="13">
    <source>
        <dbReference type="Pfam" id="PF03727"/>
    </source>
</evidence>
<dbReference type="PROSITE" id="PS51748">
    <property type="entry name" value="HEXOKINASE_2"/>
    <property type="match status" value="1"/>
</dbReference>
<reference evidence="14 15" key="1">
    <citation type="journal article" date="2021" name="Comput. Struct. Biotechnol. J.">
        <title>De novo genome assembly of the potent medicinal plant Rehmannia glutinosa using nanopore technology.</title>
        <authorList>
            <person name="Ma L."/>
            <person name="Dong C."/>
            <person name="Song C."/>
            <person name="Wang X."/>
            <person name="Zheng X."/>
            <person name="Niu Y."/>
            <person name="Chen S."/>
            <person name="Feng W."/>
        </authorList>
    </citation>
    <scope>NUCLEOTIDE SEQUENCE [LARGE SCALE GENOMIC DNA]</scope>
    <source>
        <strain evidence="14">DH-2019</strain>
    </source>
</reference>
<gene>
    <name evidence="14" type="ORF">DH2020_006301</name>
</gene>
<accession>A0ABR0XIG8</accession>
<keyword evidence="5 11" id="KW-0547">Nucleotide-binding</keyword>
<dbReference type="CDD" id="cd24020">
    <property type="entry name" value="ASKHA_NBD_HK_plant"/>
    <property type="match status" value="1"/>
</dbReference>
<protein>
    <recommendedName>
        <fullName evidence="11">Phosphotransferase</fullName>
        <ecNumber evidence="11">2.7.1.-</ecNumber>
    </recommendedName>
</protein>
<evidence type="ECO:0000256" key="7">
    <source>
        <dbReference type="ARBA" id="ARBA00022840"/>
    </source>
</evidence>
<dbReference type="PANTHER" id="PTHR19443:SF16">
    <property type="entry name" value="HEXOKINASE TYPE 1-RELATED"/>
    <property type="match status" value="1"/>
</dbReference>
<dbReference type="Pfam" id="PF03727">
    <property type="entry name" value="Hexokinase_2"/>
    <property type="match status" value="1"/>
</dbReference>
<feature type="domain" description="Hexokinase C-terminal" evidence="13">
    <location>
        <begin position="219"/>
        <end position="458"/>
    </location>
</feature>
<evidence type="ECO:0000256" key="4">
    <source>
        <dbReference type="ARBA" id="ARBA00022679"/>
    </source>
</evidence>
<evidence type="ECO:0000256" key="3">
    <source>
        <dbReference type="ARBA" id="ARBA00009225"/>
    </source>
</evidence>